<feature type="transmembrane region" description="Helical" evidence="8">
    <location>
        <begin position="180"/>
        <end position="199"/>
    </location>
</feature>
<evidence type="ECO:0000313" key="9">
    <source>
        <dbReference type="EMBL" id="MFC6170397.1"/>
    </source>
</evidence>
<comment type="caution">
    <text evidence="9">The sequence shown here is derived from an EMBL/GenBank/DDBJ whole genome shotgun (WGS) entry which is preliminary data.</text>
</comment>
<evidence type="ECO:0000256" key="4">
    <source>
        <dbReference type="ARBA" id="ARBA00022692"/>
    </source>
</evidence>
<dbReference type="PROSITE" id="PS01116">
    <property type="entry name" value="XANTH_URACIL_PERMASE"/>
    <property type="match status" value="1"/>
</dbReference>
<feature type="compositionally biased region" description="Polar residues" evidence="7">
    <location>
        <begin position="461"/>
        <end position="472"/>
    </location>
</feature>
<sequence length="472" mass="49362">MKKVKNTNSSGLSDEEMLYQLDGRPRFSIAFPMGLQHVLAMFAGNLAPMLIIAAIAKATPQETVIMIQAGMLISGLATFLQLYPIKIGRFQIGSGLPFVMGTSFAFVPTASAAAALGGIPAVLGGALVGSLAEGLIGVFYKYLKRLFTPLVIGSALIVIGLNLLNVGRDYFAGGAGAKDYGSWQNLTIAFSTFIIVLALQRFGKGIVKTAALLFGLVLGYLIALAFGKVDLSAIGASSWATIPRPLPFMPTFNPQTIISFVIIYITVSMETIGNTSGITIAAFDRQATEKETSGAVLADAFGCAVASLFGAMPNTAFGQNVGIVSMTKVVNKWCITLGAGVLVICGFLPKLGYIFASIPPAVLGGALISVFAMITLNGIKMLAQAGFSERNITVLGITFALGIGFAGHADAIAGMPTWLKFIFEDSIAATTIVGIIANLIFPEPKKAKATEPEETVATDKSAPTTVTHAMTH</sequence>
<feature type="transmembrane region" description="Helical" evidence="8">
    <location>
        <begin position="246"/>
        <end position="267"/>
    </location>
</feature>
<evidence type="ECO:0000256" key="8">
    <source>
        <dbReference type="SAM" id="Phobius"/>
    </source>
</evidence>
<organism evidence="9 10">
    <name type="scientific">Loigolactobacillus jiayinensis</name>
    <dbReference type="NCBI Taxonomy" id="2486016"/>
    <lineage>
        <taxon>Bacteria</taxon>
        <taxon>Bacillati</taxon>
        <taxon>Bacillota</taxon>
        <taxon>Bacilli</taxon>
        <taxon>Lactobacillales</taxon>
        <taxon>Lactobacillaceae</taxon>
        <taxon>Loigolactobacillus</taxon>
    </lineage>
</organism>
<evidence type="ECO:0000256" key="3">
    <source>
        <dbReference type="ARBA" id="ARBA00022448"/>
    </source>
</evidence>
<dbReference type="PANTHER" id="PTHR42810">
    <property type="entry name" value="PURINE PERMEASE C1399.01C-RELATED"/>
    <property type="match status" value="1"/>
</dbReference>
<gene>
    <name evidence="9" type="ORF">ACFQGP_07395</name>
</gene>
<evidence type="ECO:0000256" key="1">
    <source>
        <dbReference type="ARBA" id="ARBA00004141"/>
    </source>
</evidence>
<dbReference type="Proteomes" id="UP001596289">
    <property type="component" value="Unassembled WGS sequence"/>
</dbReference>
<keyword evidence="4 8" id="KW-0812">Transmembrane</keyword>
<evidence type="ECO:0000313" key="10">
    <source>
        <dbReference type="Proteomes" id="UP001596289"/>
    </source>
</evidence>
<dbReference type="RefSeq" id="WP_125553426.1">
    <property type="nucleotide sequence ID" value="NZ_JBHSSL010000041.1"/>
</dbReference>
<dbReference type="InterPro" id="IPR006042">
    <property type="entry name" value="Xan_ur_permease"/>
</dbReference>
<dbReference type="Pfam" id="PF00860">
    <property type="entry name" value="Xan_ur_permease"/>
    <property type="match status" value="1"/>
</dbReference>
<dbReference type="NCBIfam" id="TIGR00801">
    <property type="entry name" value="ncs2"/>
    <property type="match status" value="1"/>
</dbReference>
<keyword evidence="3" id="KW-0813">Transport</keyword>
<name>A0ABW1RCL1_9LACO</name>
<comment type="similarity">
    <text evidence="2">Belongs to the nucleobase:cation symporter-2 (NCS2) (TC 2.A.40) family.</text>
</comment>
<feature type="transmembrane region" description="Helical" evidence="8">
    <location>
        <begin position="38"/>
        <end position="58"/>
    </location>
</feature>
<keyword evidence="5 8" id="KW-1133">Transmembrane helix</keyword>
<feature type="transmembrane region" description="Helical" evidence="8">
    <location>
        <begin position="361"/>
        <end position="379"/>
    </location>
</feature>
<dbReference type="NCBIfam" id="NF037981">
    <property type="entry name" value="NCS2_1"/>
    <property type="match status" value="1"/>
</dbReference>
<feature type="transmembrane region" description="Helical" evidence="8">
    <location>
        <begin position="391"/>
        <end position="409"/>
    </location>
</feature>
<accession>A0ABW1RCL1</accession>
<evidence type="ECO:0000256" key="2">
    <source>
        <dbReference type="ARBA" id="ARBA00008821"/>
    </source>
</evidence>
<comment type="subcellular location">
    <subcellularLocation>
        <location evidence="1">Membrane</location>
        <topology evidence="1">Multi-pass membrane protein</topology>
    </subcellularLocation>
</comment>
<evidence type="ECO:0000256" key="7">
    <source>
        <dbReference type="SAM" id="MobiDB-lite"/>
    </source>
</evidence>
<feature type="transmembrane region" description="Helical" evidence="8">
    <location>
        <begin position="206"/>
        <end position="226"/>
    </location>
</feature>
<protein>
    <submittedName>
        <fullName evidence="9">Uracil-xanthine permease family protein</fullName>
    </submittedName>
</protein>
<feature type="transmembrane region" description="Helical" evidence="8">
    <location>
        <begin position="421"/>
        <end position="441"/>
    </location>
</feature>
<reference evidence="10" key="1">
    <citation type="journal article" date="2019" name="Int. J. Syst. Evol. Microbiol.">
        <title>The Global Catalogue of Microorganisms (GCM) 10K type strain sequencing project: providing services to taxonomists for standard genome sequencing and annotation.</title>
        <authorList>
            <consortium name="The Broad Institute Genomics Platform"/>
            <consortium name="The Broad Institute Genome Sequencing Center for Infectious Disease"/>
            <person name="Wu L."/>
            <person name="Ma J."/>
        </authorList>
    </citation>
    <scope>NUCLEOTIDE SEQUENCE [LARGE SCALE GENOMIC DNA]</scope>
    <source>
        <strain evidence="10">CCM 8904</strain>
    </source>
</reference>
<feature type="transmembrane region" description="Helical" evidence="8">
    <location>
        <begin position="95"/>
        <end position="116"/>
    </location>
</feature>
<feature type="transmembrane region" description="Helical" evidence="8">
    <location>
        <begin position="64"/>
        <end position="83"/>
    </location>
</feature>
<feature type="transmembrane region" description="Helical" evidence="8">
    <location>
        <begin position="147"/>
        <end position="168"/>
    </location>
</feature>
<keyword evidence="10" id="KW-1185">Reference proteome</keyword>
<keyword evidence="6 8" id="KW-0472">Membrane</keyword>
<evidence type="ECO:0000256" key="5">
    <source>
        <dbReference type="ARBA" id="ARBA00022989"/>
    </source>
</evidence>
<feature type="transmembrane region" description="Helical" evidence="8">
    <location>
        <begin position="333"/>
        <end position="355"/>
    </location>
</feature>
<proteinExistence type="inferred from homology"/>
<dbReference type="EMBL" id="JBHSSL010000041">
    <property type="protein sequence ID" value="MFC6170397.1"/>
    <property type="molecule type" value="Genomic_DNA"/>
</dbReference>
<feature type="transmembrane region" description="Helical" evidence="8">
    <location>
        <begin position="122"/>
        <end position="140"/>
    </location>
</feature>
<dbReference type="PANTHER" id="PTHR42810:SF2">
    <property type="entry name" value="PURINE PERMEASE C1399.01C-RELATED"/>
    <property type="match status" value="1"/>
</dbReference>
<evidence type="ECO:0000256" key="6">
    <source>
        <dbReference type="ARBA" id="ARBA00023136"/>
    </source>
</evidence>
<dbReference type="InterPro" id="IPR006043">
    <property type="entry name" value="NCS2"/>
</dbReference>
<feature type="region of interest" description="Disordered" evidence="7">
    <location>
        <begin position="450"/>
        <end position="472"/>
    </location>
</feature>